<dbReference type="PANTHER" id="PTHR24127">
    <property type="entry name" value="ANKYRIN REPEAT AND EF-HAND DOMAIN-CONTAINING PROTEIN 1"/>
    <property type="match status" value="1"/>
</dbReference>
<feature type="domain" description="EF-hand" evidence="3">
    <location>
        <begin position="330"/>
        <end position="365"/>
    </location>
</feature>
<evidence type="ECO:0000256" key="1">
    <source>
        <dbReference type="PROSITE-ProRule" id="PRU00023"/>
    </source>
</evidence>
<gene>
    <name evidence="4" type="ORF">MGAL_10B019605</name>
</gene>
<dbReference type="Gene3D" id="1.25.40.20">
    <property type="entry name" value="Ankyrin repeat-containing domain"/>
    <property type="match status" value="3"/>
</dbReference>
<dbReference type="SMART" id="SM00248">
    <property type="entry name" value="ANK"/>
    <property type="match status" value="10"/>
</dbReference>
<dbReference type="GO" id="GO:0005509">
    <property type="term" value="F:calcium ion binding"/>
    <property type="evidence" value="ECO:0007669"/>
    <property type="project" value="InterPro"/>
</dbReference>
<dbReference type="Gene3D" id="1.10.238.10">
    <property type="entry name" value="EF-hand"/>
    <property type="match status" value="1"/>
</dbReference>
<feature type="repeat" description="ANK" evidence="1">
    <location>
        <begin position="80"/>
        <end position="112"/>
    </location>
</feature>
<dbReference type="SUPFAM" id="SSF48403">
    <property type="entry name" value="Ankyrin repeat"/>
    <property type="match status" value="2"/>
</dbReference>
<comment type="caution">
    <text evidence="4">The sequence shown here is derived from an EMBL/GenBank/DDBJ whole genome shotgun (WGS) entry which is preliminary data.</text>
</comment>
<feature type="repeat" description="ANK" evidence="1">
    <location>
        <begin position="553"/>
        <end position="585"/>
    </location>
</feature>
<name>A0A8B6G4C5_MYTGA</name>
<feature type="repeat" description="ANK" evidence="1">
    <location>
        <begin position="47"/>
        <end position="79"/>
    </location>
</feature>
<keyword evidence="1" id="KW-0040">ANK repeat</keyword>
<dbReference type="PROSITE" id="PS50088">
    <property type="entry name" value="ANK_REPEAT"/>
    <property type="match status" value="6"/>
</dbReference>
<dbReference type="InterPro" id="IPR011992">
    <property type="entry name" value="EF-hand-dom_pair"/>
</dbReference>
<sequence length="803" mass="88888">MPIAQTRLETLQVCKLLQCVREKDKESIEKMTLHGVPHLVNYNDPNDGLTALGVAATSNDDDMIRFLLLLGAHPDVMDFKGRSAAMRAAEYGHVECLVELCKNGANMKLTDLEGKGILFYCITPTERHSKCLEIAVENGADINNISKEGIPVLMFACETASENEDTCILMMEKGAEPNAKQEKTGKNALMAAAASGSVKVVRAILEAGGDVNAIDIKHGHAAHYACQSGNLLVLACMAGYGAQFDQYNSDNNNPIHLSALHGHGMFCKFLAQRGCNPKPKNNDGDVPKNIAKDKDNKEAMKECRKAEKSFGKVGKNNELWAIQLYDWVYEKQKKLLDRFQAFDTEDSGKIMKESFSDVLQGMSAPVEEEDMKKLILAHDKAHDGNVDYNDFIGAKKWVNKNYLMSAFEGKKKKKKGGKKGGKKKGKFKLVMPVCVKDDGPRTYGGGPPEMFIERHINFTDTGRFDRDKPPHHPLQDDSSWYLQHPERMYINVTDATKNGDFDSLRTAFQKGSHVDTRDKYYKTPLMCACSAGNLEMVKFLLENGANINARDNFKWTPLHHACHSGQLNVVEFLIEHGAEIDATTMNGGTPLTRAIESSKENVVAYLISRGVRVQTENKKGHNPMDLALAWADPRVIDVVQTKWESMPTPSDKKGGKGKGGKGKGGAKTARPASGPGGDQKENQAPASQQTGERLTTTGTNTGTDRQSSSNPYGTRDFEDGPPRQRKGSILRAASALAQGLDEQEDITYIPLRAWVPQPTTEDLLGEKQKKRDQFTWEVDFDDFQMPFNKNISNRCKAMENEDD</sequence>
<dbReference type="PRINTS" id="PR01415">
    <property type="entry name" value="ANKYRIN"/>
</dbReference>
<feature type="domain" description="EF-hand" evidence="3">
    <location>
        <begin position="366"/>
        <end position="401"/>
    </location>
</feature>
<dbReference type="Pfam" id="PF12796">
    <property type="entry name" value="Ank_2"/>
    <property type="match status" value="3"/>
</dbReference>
<feature type="repeat" description="ANK" evidence="1">
    <location>
        <begin position="184"/>
        <end position="216"/>
    </location>
</feature>
<feature type="region of interest" description="Disordered" evidence="2">
    <location>
        <begin position="642"/>
        <end position="728"/>
    </location>
</feature>
<dbReference type="Proteomes" id="UP000596742">
    <property type="component" value="Unassembled WGS sequence"/>
</dbReference>
<feature type="region of interest" description="Disordered" evidence="2">
    <location>
        <begin position="278"/>
        <end position="297"/>
    </location>
</feature>
<keyword evidence="5" id="KW-1185">Reference proteome</keyword>
<dbReference type="PANTHER" id="PTHR24127:SF1">
    <property type="entry name" value="ANKYRIN REPEAT AND EF-HAND DOMAIN-CONTAINING PROTEIN 1"/>
    <property type="match status" value="1"/>
</dbReference>
<dbReference type="InterPro" id="IPR002110">
    <property type="entry name" value="Ankyrin_rpt"/>
</dbReference>
<reference evidence="4" key="1">
    <citation type="submission" date="2018-11" db="EMBL/GenBank/DDBJ databases">
        <authorList>
            <person name="Alioto T."/>
            <person name="Alioto T."/>
        </authorList>
    </citation>
    <scope>NUCLEOTIDE SEQUENCE</scope>
</reference>
<dbReference type="InterPro" id="IPR002048">
    <property type="entry name" value="EF_hand_dom"/>
</dbReference>
<dbReference type="OrthoDB" id="539213at2759"/>
<dbReference type="InterPro" id="IPR052801">
    <property type="entry name" value="Ankyrin-EF-hand"/>
</dbReference>
<evidence type="ECO:0000256" key="2">
    <source>
        <dbReference type="SAM" id="MobiDB-lite"/>
    </source>
</evidence>
<feature type="compositionally biased region" description="Basic and acidic residues" evidence="2">
    <location>
        <begin position="280"/>
        <end position="297"/>
    </location>
</feature>
<organism evidence="4 5">
    <name type="scientific">Mytilus galloprovincialis</name>
    <name type="common">Mediterranean mussel</name>
    <dbReference type="NCBI Taxonomy" id="29158"/>
    <lineage>
        <taxon>Eukaryota</taxon>
        <taxon>Metazoa</taxon>
        <taxon>Spiralia</taxon>
        <taxon>Lophotrochozoa</taxon>
        <taxon>Mollusca</taxon>
        <taxon>Bivalvia</taxon>
        <taxon>Autobranchia</taxon>
        <taxon>Pteriomorphia</taxon>
        <taxon>Mytilida</taxon>
        <taxon>Mytiloidea</taxon>
        <taxon>Mytilidae</taxon>
        <taxon>Mytilinae</taxon>
        <taxon>Mytilus</taxon>
    </lineage>
</organism>
<dbReference type="SUPFAM" id="SSF47473">
    <property type="entry name" value="EF-hand"/>
    <property type="match status" value="1"/>
</dbReference>
<evidence type="ECO:0000313" key="5">
    <source>
        <dbReference type="Proteomes" id="UP000596742"/>
    </source>
</evidence>
<dbReference type="PROSITE" id="PS50222">
    <property type="entry name" value="EF_HAND_2"/>
    <property type="match status" value="2"/>
</dbReference>
<feature type="repeat" description="ANK" evidence="1">
    <location>
        <begin position="520"/>
        <end position="552"/>
    </location>
</feature>
<dbReference type="InterPro" id="IPR036770">
    <property type="entry name" value="Ankyrin_rpt-contain_sf"/>
</dbReference>
<dbReference type="AlphaFoldDB" id="A0A8B6G4C5"/>
<dbReference type="PROSITE" id="PS50297">
    <property type="entry name" value="ANK_REP_REGION"/>
    <property type="match status" value="5"/>
</dbReference>
<dbReference type="CDD" id="cd00051">
    <property type="entry name" value="EFh"/>
    <property type="match status" value="1"/>
</dbReference>
<evidence type="ECO:0000313" key="4">
    <source>
        <dbReference type="EMBL" id="VDI58406.1"/>
    </source>
</evidence>
<proteinExistence type="predicted"/>
<feature type="compositionally biased region" description="Low complexity" evidence="2">
    <location>
        <begin position="690"/>
        <end position="703"/>
    </location>
</feature>
<dbReference type="EMBL" id="UYJE01007848">
    <property type="protein sequence ID" value="VDI58406.1"/>
    <property type="molecule type" value="Genomic_DNA"/>
</dbReference>
<evidence type="ECO:0000259" key="3">
    <source>
        <dbReference type="PROSITE" id="PS50222"/>
    </source>
</evidence>
<dbReference type="Pfam" id="PF13499">
    <property type="entry name" value="EF-hand_7"/>
    <property type="match status" value="1"/>
</dbReference>
<protein>
    <recommendedName>
        <fullName evidence="3">EF-hand domain-containing protein</fullName>
    </recommendedName>
</protein>
<accession>A0A8B6G4C5</accession>
<feature type="repeat" description="ANK" evidence="1">
    <location>
        <begin position="586"/>
        <end position="618"/>
    </location>
</feature>